<protein>
    <submittedName>
        <fullName evidence="2">Uncharacterized protein</fullName>
    </submittedName>
</protein>
<proteinExistence type="predicted"/>
<organism evidence="2 3">
    <name type="scientific">Rodentibacter ratti</name>
    <dbReference type="NCBI Taxonomy" id="1906745"/>
    <lineage>
        <taxon>Bacteria</taxon>
        <taxon>Pseudomonadati</taxon>
        <taxon>Pseudomonadota</taxon>
        <taxon>Gammaproteobacteria</taxon>
        <taxon>Pasteurellales</taxon>
        <taxon>Pasteurellaceae</taxon>
        <taxon>Rodentibacter</taxon>
    </lineage>
</organism>
<dbReference type="Proteomes" id="UP000189549">
    <property type="component" value="Unassembled WGS sequence"/>
</dbReference>
<name>A0A1V3KXU4_9PAST</name>
<keyword evidence="1" id="KW-0175">Coiled coil</keyword>
<evidence type="ECO:0000256" key="1">
    <source>
        <dbReference type="SAM" id="Coils"/>
    </source>
</evidence>
<feature type="coiled-coil region" evidence="1">
    <location>
        <begin position="40"/>
        <end position="67"/>
    </location>
</feature>
<comment type="caution">
    <text evidence="2">The sequence shown here is derived from an EMBL/GenBank/DDBJ whole genome shotgun (WGS) entry which is preliminary data.</text>
</comment>
<reference evidence="2 3" key="1">
    <citation type="submission" date="2016-10" db="EMBL/GenBank/DDBJ databases">
        <title>Rodentibacter gen. nov. and new species.</title>
        <authorList>
            <person name="Christensen H."/>
        </authorList>
    </citation>
    <scope>NUCLEOTIDE SEQUENCE [LARGE SCALE GENOMIC DNA]</scope>
    <source>
        <strain evidence="2 3">Ppn157</strain>
    </source>
</reference>
<dbReference type="RefSeq" id="WP_077477133.1">
    <property type="nucleotide sequence ID" value="NZ_MLAH01000090.1"/>
</dbReference>
<accession>A0A1V3KXU4</accession>
<gene>
    <name evidence="2" type="ORF">BKG93_11285</name>
</gene>
<dbReference type="AlphaFoldDB" id="A0A1V3KXU4"/>
<dbReference type="EMBL" id="MLAH01000090">
    <property type="protein sequence ID" value="OOF82516.1"/>
    <property type="molecule type" value="Genomic_DNA"/>
</dbReference>
<evidence type="ECO:0000313" key="3">
    <source>
        <dbReference type="Proteomes" id="UP000189549"/>
    </source>
</evidence>
<evidence type="ECO:0000313" key="2">
    <source>
        <dbReference type="EMBL" id="OOF82516.1"/>
    </source>
</evidence>
<sequence>MTPEMFAIHSTPINKTAFFTVYCPNMGYRNDQRIERCEEYENVLFAINHLSNELREMKRRHKEKVKRVNSLRISEPEKKEILLTLSETYKDMKKPLVRRFYELSERKEYLREKYGIVGRTKEKLSFHSILIHELFRFMTKEQGDLALERTRERCRELNIGY</sequence>